<keyword evidence="2" id="KW-1133">Transmembrane helix</keyword>
<dbReference type="Gene3D" id="3.90.420.10">
    <property type="entry name" value="Oxidoreductase, molybdopterin-binding domain"/>
    <property type="match status" value="1"/>
</dbReference>
<dbReference type="Pfam" id="PF00174">
    <property type="entry name" value="Oxidored_molyb"/>
    <property type="match status" value="1"/>
</dbReference>
<dbReference type="InterPro" id="IPR014756">
    <property type="entry name" value="Ig_E-set"/>
</dbReference>
<evidence type="ECO:0000259" key="3">
    <source>
        <dbReference type="Pfam" id="PF00174"/>
    </source>
</evidence>
<feature type="transmembrane region" description="Helical" evidence="2">
    <location>
        <begin position="113"/>
        <end position="131"/>
    </location>
</feature>
<dbReference type="EMBL" id="JABEND010000003">
    <property type="protein sequence ID" value="NNG35586.1"/>
    <property type="molecule type" value="Genomic_DNA"/>
</dbReference>
<keyword evidence="2" id="KW-0472">Membrane</keyword>
<evidence type="ECO:0000256" key="2">
    <source>
        <dbReference type="SAM" id="Phobius"/>
    </source>
</evidence>
<dbReference type="Proteomes" id="UP000562984">
    <property type="component" value="Unassembled WGS sequence"/>
</dbReference>
<reference evidence="4 5" key="1">
    <citation type="submission" date="2020-05" db="EMBL/GenBank/DDBJ databases">
        <title>Nakamurella sp. DB0629 isolated from air conditioner.</title>
        <authorList>
            <person name="Kim D.H."/>
            <person name="Kim D.-U."/>
        </authorList>
    </citation>
    <scope>NUCLEOTIDE SEQUENCE [LARGE SCALE GENOMIC DNA]</scope>
    <source>
        <strain evidence="4 5">DB0629</strain>
    </source>
</reference>
<protein>
    <submittedName>
        <fullName evidence="4">Molybdopterin-dependent oxidoreductase</fullName>
    </submittedName>
</protein>
<dbReference type="AlphaFoldDB" id="A0A849A7I5"/>
<dbReference type="GO" id="GO:0043546">
    <property type="term" value="F:molybdopterin cofactor binding"/>
    <property type="evidence" value="ECO:0007669"/>
    <property type="project" value="TreeGrafter"/>
</dbReference>
<accession>A0A849A7I5</accession>
<sequence length="565" mass="58906">MATVTADRQGPPAAPPARRRLTAAAVGVAAVVLAIGIAELIAALGNWFGWFEPEASPLRSLGQAFIDVTPGWLANWAKETLGTADKLALGAGMALTLVLAGALVGVLTRVHRLAGLAAVLVLAVVAGWAILSRPGIGAGELLPLVLGVLAGAWLLRFVPPRSADAPAAPLDERAPDPVAVGTPDGAGEPGGAGAPVGADTSVGAVADVGLPTRREALRAAGVGTVAGAAAGGLSRLIPSTAAAKQSRAAVQLPAKVQTQNESAVRTFDDIPGISSYVTPNADFYRIDTAFTLPQLTTADWKLRIHGMVENEIVIDYPALLARPQQERMVTLTCVSNPRGGDLIGNARWQGARIDELLGQAKPLQGADCVLSADATGFTCSTPLEALTDGRDALLAVGMNGAPLPVEHGFPVRMVVPGLYGFVSATKWVVDWEVTRFDKVEAYWTRNGWSARGPIKLSSRMDIPTGDQPVSAGQVRVGGVAWAQHTGIARVQVQIDDGPWRDAEVSRPVSVDTWVQWVYNWDAAPGHYTLRCRAIDRKGAAQIGEDSSTVPDGATGYHQLGITVTA</sequence>
<evidence type="ECO:0000256" key="1">
    <source>
        <dbReference type="SAM" id="MobiDB-lite"/>
    </source>
</evidence>
<dbReference type="InterPro" id="IPR000572">
    <property type="entry name" value="OxRdtase_Mopterin-bd_dom"/>
</dbReference>
<dbReference type="SUPFAM" id="SSF56524">
    <property type="entry name" value="Oxidoreductase molybdopterin-binding domain"/>
    <property type="match status" value="1"/>
</dbReference>
<dbReference type="RefSeq" id="WP_171199252.1">
    <property type="nucleotide sequence ID" value="NZ_JABEND010000003.1"/>
</dbReference>
<comment type="caution">
    <text evidence="4">The sequence shown here is derived from an EMBL/GenBank/DDBJ whole genome shotgun (WGS) entry which is preliminary data.</text>
</comment>
<dbReference type="SUPFAM" id="SSF81296">
    <property type="entry name" value="E set domains"/>
    <property type="match status" value="1"/>
</dbReference>
<feature type="transmembrane region" description="Helical" evidence="2">
    <location>
        <begin position="87"/>
        <end position="106"/>
    </location>
</feature>
<feature type="transmembrane region" description="Helical" evidence="2">
    <location>
        <begin position="21"/>
        <end position="48"/>
    </location>
</feature>
<organism evidence="4 5">
    <name type="scientific">Nakamurella aerolata</name>
    <dbReference type="NCBI Taxonomy" id="1656892"/>
    <lineage>
        <taxon>Bacteria</taxon>
        <taxon>Bacillati</taxon>
        <taxon>Actinomycetota</taxon>
        <taxon>Actinomycetes</taxon>
        <taxon>Nakamurellales</taxon>
        <taxon>Nakamurellaceae</taxon>
        <taxon>Nakamurella</taxon>
    </lineage>
</organism>
<dbReference type="GO" id="GO:0020037">
    <property type="term" value="F:heme binding"/>
    <property type="evidence" value="ECO:0007669"/>
    <property type="project" value="TreeGrafter"/>
</dbReference>
<proteinExistence type="predicted"/>
<feature type="region of interest" description="Disordered" evidence="1">
    <location>
        <begin position="166"/>
        <end position="196"/>
    </location>
</feature>
<dbReference type="InterPro" id="IPR036374">
    <property type="entry name" value="OxRdtase_Mopterin-bd_sf"/>
</dbReference>
<gene>
    <name evidence="4" type="ORF">HKD39_07640</name>
</gene>
<dbReference type="PANTHER" id="PTHR19372">
    <property type="entry name" value="SULFITE REDUCTASE"/>
    <property type="match status" value="1"/>
</dbReference>
<evidence type="ECO:0000313" key="4">
    <source>
        <dbReference type="EMBL" id="NNG35586.1"/>
    </source>
</evidence>
<dbReference type="GO" id="GO:0008482">
    <property type="term" value="F:sulfite oxidase activity"/>
    <property type="evidence" value="ECO:0007669"/>
    <property type="project" value="TreeGrafter"/>
</dbReference>
<keyword evidence="2" id="KW-0812">Transmembrane</keyword>
<dbReference type="Gene3D" id="2.60.40.650">
    <property type="match status" value="1"/>
</dbReference>
<evidence type="ECO:0000313" key="5">
    <source>
        <dbReference type="Proteomes" id="UP000562984"/>
    </source>
</evidence>
<keyword evidence="5" id="KW-1185">Reference proteome</keyword>
<name>A0A849A7I5_9ACTN</name>
<dbReference type="PANTHER" id="PTHR19372:SF7">
    <property type="entry name" value="SULFITE OXIDASE, MITOCHONDRIAL"/>
    <property type="match status" value="1"/>
</dbReference>
<dbReference type="GO" id="GO:0006790">
    <property type="term" value="P:sulfur compound metabolic process"/>
    <property type="evidence" value="ECO:0007669"/>
    <property type="project" value="TreeGrafter"/>
</dbReference>
<feature type="domain" description="Oxidoreductase molybdopterin-binding" evidence="3">
    <location>
        <begin position="291"/>
        <end position="438"/>
    </location>
</feature>